<feature type="region of interest" description="Disordered" evidence="1">
    <location>
        <begin position="60"/>
        <end position="82"/>
    </location>
</feature>
<sequence>MTTSSTSLKDAMDDLHRATEADGLGDLKTAYDLYVKALGEFNKQLQRYYERATVIKEKLNPESTTTHTAEVGQGPADSRPKLRPVRFSDVKLNDVSGLEVCKEVLREATIWPKKYPHFFTGKLLLHHCGFSNLCF</sequence>
<accession>A0A7N2LIJ6</accession>
<organism evidence="2 3">
    <name type="scientific">Quercus lobata</name>
    <name type="common">Valley oak</name>
    <dbReference type="NCBI Taxonomy" id="97700"/>
    <lineage>
        <taxon>Eukaryota</taxon>
        <taxon>Viridiplantae</taxon>
        <taxon>Streptophyta</taxon>
        <taxon>Embryophyta</taxon>
        <taxon>Tracheophyta</taxon>
        <taxon>Spermatophyta</taxon>
        <taxon>Magnoliopsida</taxon>
        <taxon>eudicotyledons</taxon>
        <taxon>Gunneridae</taxon>
        <taxon>Pentapetalae</taxon>
        <taxon>rosids</taxon>
        <taxon>fabids</taxon>
        <taxon>Fagales</taxon>
        <taxon>Fagaceae</taxon>
        <taxon>Quercus</taxon>
    </lineage>
</organism>
<evidence type="ECO:0000313" key="2">
    <source>
        <dbReference type="EnsemblPlants" id="QL04p084723:mrna:CDS:2"/>
    </source>
</evidence>
<reference evidence="2" key="2">
    <citation type="submission" date="2021-01" db="UniProtKB">
        <authorList>
            <consortium name="EnsemblPlants"/>
        </authorList>
    </citation>
    <scope>IDENTIFICATION</scope>
</reference>
<dbReference type="Proteomes" id="UP000594261">
    <property type="component" value="Chromosome 4"/>
</dbReference>
<dbReference type="EnsemblPlants" id="QL04p084723:mrna">
    <property type="protein sequence ID" value="QL04p084723:mrna:CDS:2"/>
    <property type="gene ID" value="QL04p084723"/>
</dbReference>
<dbReference type="Gene3D" id="3.40.50.300">
    <property type="entry name" value="P-loop containing nucleotide triphosphate hydrolases"/>
    <property type="match status" value="1"/>
</dbReference>
<dbReference type="AlphaFoldDB" id="A0A7N2LIJ6"/>
<dbReference type="EMBL" id="LRBV02000004">
    <property type="status" value="NOT_ANNOTATED_CDS"/>
    <property type="molecule type" value="Genomic_DNA"/>
</dbReference>
<dbReference type="Gramene" id="QL04p084723:mrna">
    <property type="protein sequence ID" value="QL04p084723:mrna:CDS:2"/>
    <property type="gene ID" value="QL04p084723"/>
</dbReference>
<name>A0A7N2LIJ6_QUELO</name>
<keyword evidence="3" id="KW-1185">Reference proteome</keyword>
<reference evidence="2 3" key="1">
    <citation type="journal article" date="2016" name="G3 (Bethesda)">
        <title>First Draft Assembly and Annotation of the Genome of a California Endemic Oak Quercus lobata Nee (Fagaceae).</title>
        <authorList>
            <person name="Sork V.L."/>
            <person name="Fitz-Gibbon S.T."/>
            <person name="Puiu D."/>
            <person name="Crepeau M."/>
            <person name="Gugger P.F."/>
            <person name="Sherman R."/>
            <person name="Stevens K."/>
            <person name="Langley C.H."/>
            <person name="Pellegrini M."/>
            <person name="Salzberg S.L."/>
        </authorList>
    </citation>
    <scope>NUCLEOTIDE SEQUENCE [LARGE SCALE GENOMIC DNA]</scope>
    <source>
        <strain evidence="2 3">cv. SW786</strain>
    </source>
</reference>
<dbReference type="SUPFAM" id="SSF116846">
    <property type="entry name" value="MIT domain"/>
    <property type="match status" value="1"/>
</dbReference>
<evidence type="ECO:0000256" key="1">
    <source>
        <dbReference type="SAM" id="MobiDB-lite"/>
    </source>
</evidence>
<evidence type="ECO:0000313" key="3">
    <source>
        <dbReference type="Proteomes" id="UP000594261"/>
    </source>
</evidence>
<protein>
    <recommendedName>
        <fullName evidence="4">MIT domain-containing protein</fullName>
    </recommendedName>
</protein>
<dbReference type="InParanoid" id="A0A7N2LIJ6"/>
<proteinExistence type="predicted"/>
<dbReference type="InterPro" id="IPR036181">
    <property type="entry name" value="MIT_dom_sf"/>
</dbReference>
<dbReference type="InterPro" id="IPR027417">
    <property type="entry name" value="P-loop_NTPase"/>
</dbReference>
<evidence type="ECO:0008006" key="4">
    <source>
        <dbReference type="Google" id="ProtNLM"/>
    </source>
</evidence>